<proteinExistence type="predicted"/>
<dbReference type="InterPro" id="IPR050678">
    <property type="entry name" value="DNA_Partitioning_ATPase"/>
</dbReference>
<organism evidence="1 2">
    <name type="scientific">Asticcacaulis excentricus (strain ATCC 15261 / DSM 4724 / KCTC 12464 / NCIMB 9791 / VKM B-1370 / CB 48)</name>
    <dbReference type="NCBI Taxonomy" id="573065"/>
    <lineage>
        <taxon>Bacteria</taxon>
        <taxon>Pseudomonadati</taxon>
        <taxon>Pseudomonadota</taxon>
        <taxon>Alphaproteobacteria</taxon>
        <taxon>Caulobacterales</taxon>
        <taxon>Caulobacteraceae</taxon>
        <taxon>Asticcacaulis</taxon>
    </lineage>
</organism>
<name>E8RU23_ASTEC</name>
<dbReference type="InterPro" id="IPR027417">
    <property type="entry name" value="P-loop_NTPase"/>
</dbReference>
<sequence length="229" mass="24474">MPVISFISPKGGVGKTTAATLMATQLARKTQVIIIDADPNRPILAWSQLSGCPANIRIVSDANQENILDKIEEAAAEAPFVVVDCEGTASLTVAYAIGASDLVVVPTQGSQLDAKQAAKALSLIKNTERQSRRPIPHAVLLTRTNPIIKPRTLSAIHEQLRAHGIRLFDTQLHEREAFKAMFSFGGALETLDPSQVANIDKAVANARAFVAEAIELLKNPDAVPAQEVA</sequence>
<dbReference type="SUPFAM" id="SSF52540">
    <property type="entry name" value="P-loop containing nucleoside triphosphate hydrolases"/>
    <property type="match status" value="1"/>
</dbReference>
<dbReference type="PANTHER" id="PTHR13696:SF96">
    <property type="entry name" value="COBQ_COBB_MIND_PARA NUCLEOTIDE BINDING DOMAIN-CONTAINING PROTEIN"/>
    <property type="match status" value="1"/>
</dbReference>
<dbReference type="KEGG" id="aex:Astex_3361"/>
<dbReference type="InterPro" id="IPR009744">
    <property type="entry name" value="VirC1"/>
</dbReference>
<dbReference type="Proteomes" id="UP000001492">
    <property type="component" value="Chromosome 2"/>
</dbReference>
<dbReference type="CDD" id="cd02042">
    <property type="entry name" value="ParAB_family"/>
    <property type="match status" value="1"/>
</dbReference>
<dbReference type="Gene3D" id="3.40.50.300">
    <property type="entry name" value="P-loop containing nucleotide triphosphate hydrolases"/>
    <property type="match status" value="1"/>
</dbReference>
<dbReference type="PIRSF" id="PIRSF009320">
    <property type="entry name" value="Nuc_binding_HP_1000"/>
    <property type="match status" value="1"/>
</dbReference>
<protein>
    <submittedName>
        <fullName evidence="1">Cobyrinic acid ac-diamide synthase</fullName>
    </submittedName>
</protein>
<dbReference type="RefSeq" id="WP_013480811.1">
    <property type="nucleotide sequence ID" value="NC_014817.1"/>
</dbReference>
<evidence type="ECO:0000313" key="2">
    <source>
        <dbReference type="Proteomes" id="UP000001492"/>
    </source>
</evidence>
<dbReference type="Pfam" id="PF07015">
    <property type="entry name" value="VirC1"/>
    <property type="match status" value="1"/>
</dbReference>
<dbReference type="EMBL" id="CP002396">
    <property type="protein sequence ID" value="ADU14994.1"/>
    <property type="molecule type" value="Genomic_DNA"/>
</dbReference>
<dbReference type="eggNOG" id="COG1192">
    <property type="taxonomic scope" value="Bacteria"/>
</dbReference>
<keyword evidence="2" id="KW-1185">Reference proteome</keyword>
<reference evidence="2" key="1">
    <citation type="submission" date="2010-12" db="EMBL/GenBank/DDBJ databases">
        <title>Complete sequence of chromosome 2 of Asticcacaulis excentricus CB 48.</title>
        <authorList>
            <consortium name="US DOE Joint Genome Institute"/>
            <person name="Lucas S."/>
            <person name="Copeland A."/>
            <person name="Lapidus A."/>
            <person name="Cheng J.-F."/>
            <person name="Bruce D."/>
            <person name="Goodwin L."/>
            <person name="Pitluck S."/>
            <person name="Teshima H."/>
            <person name="Davenport K."/>
            <person name="Detter J.C."/>
            <person name="Han C."/>
            <person name="Tapia R."/>
            <person name="Land M."/>
            <person name="Hauser L."/>
            <person name="Jeffries C."/>
            <person name="Kyrpides N."/>
            <person name="Ivanova N."/>
            <person name="Ovchinnikova G."/>
            <person name="Brun Y.V."/>
            <person name="Woyke T."/>
        </authorList>
    </citation>
    <scope>NUCLEOTIDE SEQUENCE [LARGE SCALE GENOMIC DNA]</scope>
    <source>
        <strain evidence="2">ATCC 15261 / DSM 4724 / KCTC 12464 / NCIMB 9791 / VKM B-1370 / CB 48</strain>
    </source>
</reference>
<dbReference type="STRING" id="573065.Astex_3361"/>
<dbReference type="AlphaFoldDB" id="E8RU23"/>
<accession>E8RU23</accession>
<dbReference type="OrthoDB" id="113462at2"/>
<dbReference type="HOGENOM" id="CLU_037612_5_5_5"/>
<dbReference type="PANTHER" id="PTHR13696">
    <property type="entry name" value="P-LOOP CONTAINING NUCLEOSIDE TRIPHOSPHATE HYDROLASE"/>
    <property type="match status" value="1"/>
</dbReference>
<evidence type="ECO:0000313" key="1">
    <source>
        <dbReference type="EMBL" id="ADU14994.1"/>
    </source>
</evidence>
<gene>
    <name evidence="1" type="ordered locus">Astex_3361</name>
</gene>